<dbReference type="PIRSF" id="PIRSF000137">
    <property type="entry name" value="Alcohol_oxidase"/>
    <property type="match status" value="1"/>
</dbReference>
<evidence type="ECO:0000259" key="7">
    <source>
        <dbReference type="PROSITE" id="PS00624"/>
    </source>
</evidence>
<dbReference type="Gene3D" id="3.50.50.60">
    <property type="entry name" value="FAD/NAD(P)-binding domain"/>
    <property type="match status" value="1"/>
</dbReference>
<dbReference type="SUPFAM" id="SSF54373">
    <property type="entry name" value="FAD-linked reductases, C-terminal domain"/>
    <property type="match status" value="1"/>
</dbReference>
<dbReference type="InterPro" id="IPR000172">
    <property type="entry name" value="GMC_OxRdtase_N"/>
</dbReference>
<dbReference type="Proteomes" id="UP000791440">
    <property type="component" value="Unassembled WGS sequence"/>
</dbReference>
<evidence type="ECO:0000256" key="3">
    <source>
        <dbReference type="ARBA" id="ARBA00022630"/>
    </source>
</evidence>
<sequence>MILETLSLLEVKVLLPLLELFSVAIVSLSSWKYGAPLYPQHATVNDGQSFDFVIVGAGSAGCVVANRLTEISNWTVLLVEAGDDPPSIAYSPGASVLTSTYLPDWDYYTVDDGFSSQARKTKNIRMNRGKMLGGSSSLNYMFYVRGNRFDYESWAAAGNEEWDWDTATKYFIKSERLNDFGILNSKSASLHNTKGYLGVTRPLWEAETAVFYDAFKEQGYNILVDTNGHQQLGYSAPTYTIDQGFRQSTALAFLAPIKDRKNLHILKNTVARKVIFDNKRAVGVELKTPDGITNVIARKEVILSAGAINSPQILMLSGVGPKEHLQEMNIDVVADSPNVGENLQDHILIPILMTGDESISSIANNLNTIYHFDKFPVPAMVGFAAINKSQTYPDYQVTTVPLPTASILPTIMCSQIFMLDDGICTEMATAGTTRETLFTLLTYLHPESRGKIKLKSSNPDDNPLIHTGYYSKESDLDKFAKCVEDFITVTNTSYFRSVNSEVVDLGVRQCDNFVFGSHGYWMCYVLNVAGTQYHPVGTCAMGLEGVVDARLKVRGVSNLRVVDASVMPSITSGNINAPVIMIAEKASDMIKVDNGVLKS</sequence>
<dbReference type="Pfam" id="PF00732">
    <property type="entry name" value="GMC_oxred_N"/>
    <property type="match status" value="1"/>
</dbReference>
<dbReference type="SUPFAM" id="SSF51905">
    <property type="entry name" value="FAD/NAD(P)-binding domain"/>
    <property type="match status" value="1"/>
</dbReference>
<gene>
    <name evidence="8" type="ORF">O3G_MSEX011838</name>
</gene>
<proteinExistence type="inferred from homology"/>
<evidence type="ECO:0000313" key="9">
    <source>
        <dbReference type="Proteomes" id="UP000791440"/>
    </source>
</evidence>
<reference evidence="8" key="2">
    <citation type="submission" date="2020-12" db="EMBL/GenBank/DDBJ databases">
        <authorList>
            <person name="Kanost M."/>
        </authorList>
    </citation>
    <scope>NUCLEOTIDE SEQUENCE</scope>
</reference>
<reference evidence="8" key="1">
    <citation type="journal article" date="2016" name="Insect Biochem. Mol. Biol.">
        <title>Multifaceted biological insights from a draft genome sequence of the tobacco hornworm moth, Manduca sexta.</title>
        <authorList>
            <person name="Kanost M.R."/>
            <person name="Arrese E.L."/>
            <person name="Cao X."/>
            <person name="Chen Y.R."/>
            <person name="Chellapilla S."/>
            <person name="Goldsmith M.R."/>
            <person name="Grosse-Wilde E."/>
            <person name="Heckel D.G."/>
            <person name="Herndon N."/>
            <person name="Jiang H."/>
            <person name="Papanicolaou A."/>
            <person name="Qu J."/>
            <person name="Soulages J.L."/>
            <person name="Vogel H."/>
            <person name="Walters J."/>
            <person name="Waterhouse R.M."/>
            <person name="Ahn S.J."/>
            <person name="Almeida F.C."/>
            <person name="An C."/>
            <person name="Aqrawi P."/>
            <person name="Bretschneider A."/>
            <person name="Bryant W.B."/>
            <person name="Bucks S."/>
            <person name="Chao H."/>
            <person name="Chevignon G."/>
            <person name="Christen J.M."/>
            <person name="Clarke D.F."/>
            <person name="Dittmer N.T."/>
            <person name="Ferguson L.C.F."/>
            <person name="Garavelou S."/>
            <person name="Gordon K.H.J."/>
            <person name="Gunaratna R.T."/>
            <person name="Han Y."/>
            <person name="Hauser F."/>
            <person name="He Y."/>
            <person name="Heidel-Fischer H."/>
            <person name="Hirsh A."/>
            <person name="Hu Y."/>
            <person name="Jiang H."/>
            <person name="Kalra D."/>
            <person name="Klinner C."/>
            <person name="Konig C."/>
            <person name="Kovar C."/>
            <person name="Kroll A.R."/>
            <person name="Kuwar S.S."/>
            <person name="Lee S.L."/>
            <person name="Lehman R."/>
            <person name="Li K."/>
            <person name="Li Z."/>
            <person name="Liang H."/>
            <person name="Lovelace S."/>
            <person name="Lu Z."/>
            <person name="Mansfield J.H."/>
            <person name="McCulloch K.J."/>
            <person name="Mathew T."/>
            <person name="Morton B."/>
            <person name="Muzny D.M."/>
            <person name="Neunemann D."/>
            <person name="Ongeri F."/>
            <person name="Pauchet Y."/>
            <person name="Pu L.L."/>
            <person name="Pyrousis I."/>
            <person name="Rao X.J."/>
            <person name="Redding A."/>
            <person name="Roesel C."/>
            <person name="Sanchez-Gracia A."/>
            <person name="Schaack S."/>
            <person name="Shukla A."/>
            <person name="Tetreau G."/>
            <person name="Wang Y."/>
            <person name="Xiong G.H."/>
            <person name="Traut W."/>
            <person name="Walsh T.K."/>
            <person name="Worley K.C."/>
            <person name="Wu D."/>
            <person name="Wu W."/>
            <person name="Wu Y.Q."/>
            <person name="Zhang X."/>
            <person name="Zou Z."/>
            <person name="Zucker H."/>
            <person name="Briscoe A.D."/>
            <person name="Burmester T."/>
            <person name="Clem R.J."/>
            <person name="Feyereisen R."/>
            <person name="Grimmelikhuijzen C.J.P."/>
            <person name="Hamodrakas S.J."/>
            <person name="Hansson B.S."/>
            <person name="Huguet E."/>
            <person name="Jermiin L.S."/>
            <person name="Lan Q."/>
            <person name="Lehman H.K."/>
            <person name="Lorenzen M."/>
            <person name="Merzendorfer H."/>
            <person name="Michalopoulos I."/>
            <person name="Morton D.B."/>
            <person name="Muthukrishnan S."/>
            <person name="Oakeshott J.G."/>
            <person name="Palmer W."/>
            <person name="Park Y."/>
            <person name="Passarelli A.L."/>
            <person name="Rozas J."/>
            <person name="Schwartz L.M."/>
            <person name="Smith W."/>
            <person name="Southgate A."/>
            <person name="Vilcinskas A."/>
            <person name="Vogt R."/>
            <person name="Wang P."/>
            <person name="Werren J."/>
            <person name="Yu X.Q."/>
            <person name="Zhou J.J."/>
            <person name="Brown S.J."/>
            <person name="Scherer S.E."/>
            <person name="Richards S."/>
            <person name="Blissard G.W."/>
        </authorList>
    </citation>
    <scope>NUCLEOTIDE SEQUENCE</scope>
</reference>
<dbReference type="PANTHER" id="PTHR11552">
    <property type="entry name" value="GLUCOSE-METHANOL-CHOLINE GMC OXIDOREDUCTASE"/>
    <property type="match status" value="1"/>
</dbReference>
<organism evidence="8 9">
    <name type="scientific">Manduca sexta</name>
    <name type="common">Tobacco hawkmoth</name>
    <name type="synonym">Tobacco hornworm</name>
    <dbReference type="NCBI Taxonomy" id="7130"/>
    <lineage>
        <taxon>Eukaryota</taxon>
        <taxon>Metazoa</taxon>
        <taxon>Ecdysozoa</taxon>
        <taxon>Arthropoda</taxon>
        <taxon>Hexapoda</taxon>
        <taxon>Insecta</taxon>
        <taxon>Pterygota</taxon>
        <taxon>Neoptera</taxon>
        <taxon>Endopterygota</taxon>
        <taxon>Lepidoptera</taxon>
        <taxon>Glossata</taxon>
        <taxon>Ditrysia</taxon>
        <taxon>Bombycoidea</taxon>
        <taxon>Sphingidae</taxon>
        <taxon>Sphinginae</taxon>
        <taxon>Sphingini</taxon>
        <taxon>Manduca</taxon>
    </lineage>
</organism>
<dbReference type="EMBL" id="JH668660">
    <property type="protein sequence ID" value="KAG6460212.1"/>
    <property type="molecule type" value="Genomic_DNA"/>
</dbReference>
<name>A0A921ZLG1_MANSE</name>
<dbReference type="Pfam" id="PF05199">
    <property type="entry name" value="GMC_oxred_C"/>
    <property type="match status" value="1"/>
</dbReference>
<dbReference type="PANTHER" id="PTHR11552:SF147">
    <property type="entry name" value="CHOLINE DEHYDROGENASE, MITOCHONDRIAL"/>
    <property type="match status" value="1"/>
</dbReference>
<dbReference type="InterPro" id="IPR007867">
    <property type="entry name" value="GMC_OxRtase_C"/>
</dbReference>
<keyword evidence="4 5" id="KW-0274">FAD</keyword>
<dbReference type="Gene3D" id="3.30.560.10">
    <property type="entry name" value="Glucose Oxidase, domain 3"/>
    <property type="match status" value="1"/>
</dbReference>
<dbReference type="InterPro" id="IPR012132">
    <property type="entry name" value="GMC_OxRdtase"/>
</dbReference>
<keyword evidence="3 5" id="KW-0285">Flavoprotein</keyword>
<comment type="similarity">
    <text evidence="2 5">Belongs to the GMC oxidoreductase family.</text>
</comment>
<feature type="domain" description="Glucose-methanol-choline oxidoreductase N-terminal" evidence="6">
    <location>
        <begin position="129"/>
        <end position="152"/>
    </location>
</feature>
<evidence type="ECO:0000256" key="4">
    <source>
        <dbReference type="ARBA" id="ARBA00022827"/>
    </source>
</evidence>
<evidence type="ECO:0000313" key="8">
    <source>
        <dbReference type="EMBL" id="KAG6460212.1"/>
    </source>
</evidence>
<dbReference type="OrthoDB" id="269227at2759"/>
<evidence type="ECO:0000256" key="1">
    <source>
        <dbReference type="ARBA" id="ARBA00001974"/>
    </source>
</evidence>
<dbReference type="PROSITE" id="PS00624">
    <property type="entry name" value="GMC_OXRED_2"/>
    <property type="match status" value="1"/>
</dbReference>
<dbReference type="AlphaFoldDB" id="A0A921ZLG1"/>
<evidence type="ECO:0000256" key="5">
    <source>
        <dbReference type="RuleBase" id="RU003968"/>
    </source>
</evidence>
<accession>A0A921ZLG1</accession>
<protein>
    <recommendedName>
        <fullName evidence="6 7">Glucose-methanol-choline oxidoreductase N-terminal domain-containing protein</fullName>
    </recommendedName>
</protein>
<dbReference type="GO" id="GO:0050660">
    <property type="term" value="F:flavin adenine dinucleotide binding"/>
    <property type="evidence" value="ECO:0007669"/>
    <property type="project" value="InterPro"/>
</dbReference>
<dbReference type="InterPro" id="IPR036188">
    <property type="entry name" value="FAD/NAD-bd_sf"/>
</dbReference>
<evidence type="ECO:0000259" key="6">
    <source>
        <dbReference type="PROSITE" id="PS00623"/>
    </source>
</evidence>
<comment type="cofactor">
    <cofactor evidence="1">
        <name>FAD</name>
        <dbReference type="ChEBI" id="CHEBI:57692"/>
    </cofactor>
</comment>
<comment type="caution">
    <text evidence="8">The sequence shown here is derived from an EMBL/GenBank/DDBJ whole genome shotgun (WGS) entry which is preliminary data.</text>
</comment>
<feature type="domain" description="Glucose-methanol-choline oxidoreductase N-terminal" evidence="7">
    <location>
        <begin position="306"/>
        <end position="320"/>
    </location>
</feature>
<evidence type="ECO:0000256" key="2">
    <source>
        <dbReference type="ARBA" id="ARBA00010790"/>
    </source>
</evidence>
<dbReference type="PROSITE" id="PS00623">
    <property type="entry name" value="GMC_OXRED_1"/>
    <property type="match status" value="1"/>
</dbReference>
<dbReference type="GO" id="GO:0016614">
    <property type="term" value="F:oxidoreductase activity, acting on CH-OH group of donors"/>
    <property type="evidence" value="ECO:0007669"/>
    <property type="project" value="InterPro"/>
</dbReference>
<keyword evidence="9" id="KW-1185">Reference proteome</keyword>